<dbReference type="PANTHER" id="PTHR47447">
    <property type="entry name" value="OS03G0856100 PROTEIN"/>
    <property type="match status" value="1"/>
</dbReference>
<evidence type="ECO:0000256" key="1">
    <source>
        <dbReference type="ARBA" id="ARBA00022737"/>
    </source>
</evidence>
<organism evidence="4 5">
    <name type="scientific">Polarella glacialis</name>
    <name type="common">Dinoflagellate</name>
    <dbReference type="NCBI Taxonomy" id="89957"/>
    <lineage>
        <taxon>Eukaryota</taxon>
        <taxon>Sar</taxon>
        <taxon>Alveolata</taxon>
        <taxon>Dinophyceae</taxon>
        <taxon>Suessiales</taxon>
        <taxon>Suessiaceae</taxon>
        <taxon>Polarella</taxon>
    </lineage>
</organism>
<dbReference type="Gene3D" id="1.25.40.10">
    <property type="entry name" value="Tetratricopeptide repeat domain"/>
    <property type="match status" value="1"/>
</dbReference>
<accession>A0A813INS4</accession>
<proteinExistence type="predicted"/>
<dbReference type="PANTHER" id="PTHR47447:SF17">
    <property type="entry name" value="OS12G0638900 PROTEIN"/>
    <property type="match status" value="1"/>
</dbReference>
<gene>
    <name evidence="4" type="ORF">PGLA2088_LOCUS10486</name>
</gene>
<sequence>MAFLAHASPDLPAQIIPLVASARDGRPSSRMRGGARQVGRGGEDRAMSASNNNHNNNNDNNNNNSVLQQLLNLQKLAAPVPDQDEVSQILSAELVRWRGNPRLATIILSGLAKHRLPLLARSVLISMLASRVEANVFHYNTAISACEKAGHWQLALHFFSSMPDLKLAPNKITYSATMSACEKAGQWQLALSLLSRMPEMRVDQDEITYNAAISACEKGGQWQLALSLLSSMTSVRIIPNEISYNAAISACEKAGRWKVALHLLSSIFGCR</sequence>
<feature type="region of interest" description="Disordered" evidence="3">
    <location>
        <begin position="22"/>
        <end position="64"/>
    </location>
</feature>
<keyword evidence="1" id="KW-0677">Repeat</keyword>
<dbReference type="Pfam" id="PF13041">
    <property type="entry name" value="PPR_2"/>
    <property type="match status" value="2"/>
</dbReference>
<feature type="repeat" description="PPR" evidence="2">
    <location>
        <begin position="170"/>
        <end position="204"/>
    </location>
</feature>
<reference evidence="4" key="1">
    <citation type="submission" date="2021-02" db="EMBL/GenBank/DDBJ databases">
        <authorList>
            <person name="Dougan E. K."/>
            <person name="Rhodes N."/>
            <person name="Thang M."/>
            <person name="Chan C."/>
        </authorList>
    </citation>
    <scope>NUCLEOTIDE SEQUENCE</scope>
</reference>
<evidence type="ECO:0000313" key="5">
    <source>
        <dbReference type="Proteomes" id="UP000626109"/>
    </source>
</evidence>
<protein>
    <recommendedName>
        <fullName evidence="6">Pentatricopeptide repeat-containing protein, chloroplastic</fullName>
    </recommendedName>
</protein>
<evidence type="ECO:0000313" key="4">
    <source>
        <dbReference type="EMBL" id="CAE8653604.1"/>
    </source>
</evidence>
<dbReference type="AlphaFoldDB" id="A0A813INS4"/>
<dbReference type="NCBIfam" id="TIGR00756">
    <property type="entry name" value="PPR"/>
    <property type="match status" value="2"/>
</dbReference>
<evidence type="ECO:0000256" key="3">
    <source>
        <dbReference type="SAM" id="MobiDB-lite"/>
    </source>
</evidence>
<feature type="compositionally biased region" description="Low complexity" evidence="3">
    <location>
        <begin position="51"/>
        <end position="64"/>
    </location>
</feature>
<dbReference type="EMBL" id="CAJNNW010011781">
    <property type="protein sequence ID" value="CAE8653604.1"/>
    <property type="molecule type" value="Genomic_DNA"/>
</dbReference>
<evidence type="ECO:0008006" key="6">
    <source>
        <dbReference type="Google" id="ProtNLM"/>
    </source>
</evidence>
<evidence type="ECO:0000256" key="2">
    <source>
        <dbReference type="PROSITE-ProRule" id="PRU00708"/>
    </source>
</evidence>
<dbReference type="Proteomes" id="UP000626109">
    <property type="component" value="Unassembled WGS sequence"/>
</dbReference>
<dbReference type="InterPro" id="IPR011990">
    <property type="entry name" value="TPR-like_helical_dom_sf"/>
</dbReference>
<feature type="repeat" description="PPR" evidence="2">
    <location>
        <begin position="135"/>
        <end position="169"/>
    </location>
</feature>
<dbReference type="PROSITE" id="PS51375">
    <property type="entry name" value="PPR"/>
    <property type="match status" value="3"/>
</dbReference>
<feature type="repeat" description="PPR" evidence="2">
    <location>
        <begin position="205"/>
        <end position="239"/>
    </location>
</feature>
<name>A0A813INS4_POLGL</name>
<dbReference type="InterPro" id="IPR002885">
    <property type="entry name" value="PPR_rpt"/>
</dbReference>
<comment type="caution">
    <text evidence="4">The sequence shown here is derived from an EMBL/GenBank/DDBJ whole genome shotgun (WGS) entry which is preliminary data.</text>
</comment>